<organism evidence="2 3">
    <name type="scientific">Larkinella arboricola</name>
    <dbReference type="NCBI Taxonomy" id="643671"/>
    <lineage>
        <taxon>Bacteria</taxon>
        <taxon>Pseudomonadati</taxon>
        <taxon>Bacteroidota</taxon>
        <taxon>Cytophagia</taxon>
        <taxon>Cytophagales</taxon>
        <taxon>Spirosomataceae</taxon>
        <taxon>Larkinella</taxon>
    </lineage>
</organism>
<keyword evidence="1" id="KW-0472">Membrane</keyword>
<dbReference type="EMBL" id="QLMC01000001">
    <property type="protein sequence ID" value="RAK02390.1"/>
    <property type="molecule type" value="Genomic_DNA"/>
</dbReference>
<reference evidence="2 3" key="1">
    <citation type="submission" date="2018-06" db="EMBL/GenBank/DDBJ databases">
        <title>Genomic Encyclopedia of Archaeal and Bacterial Type Strains, Phase II (KMG-II): from individual species to whole genera.</title>
        <authorList>
            <person name="Goeker M."/>
        </authorList>
    </citation>
    <scope>NUCLEOTIDE SEQUENCE [LARGE SCALE GENOMIC DNA]</scope>
    <source>
        <strain evidence="2 3">DSM 21851</strain>
    </source>
</reference>
<keyword evidence="3" id="KW-1185">Reference proteome</keyword>
<feature type="transmembrane region" description="Helical" evidence="1">
    <location>
        <begin position="12"/>
        <end position="33"/>
    </location>
</feature>
<proteinExistence type="predicted"/>
<keyword evidence="1" id="KW-0812">Transmembrane</keyword>
<accession>A0A327X5L6</accession>
<dbReference type="SUPFAM" id="SSF117782">
    <property type="entry name" value="YbjQ-like"/>
    <property type="match status" value="1"/>
</dbReference>
<comment type="caution">
    <text evidence="2">The sequence shown here is derived from an EMBL/GenBank/DDBJ whole genome shotgun (WGS) entry which is preliminary data.</text>
</comment>
<evidence type="ECO:0008006" key="4">
    <source>
        <dbReference type="Google" id="ProtNLM"/>
    </source>
</evidence>
<dbReference type="AlphaFoldDB" id="A0A327X5L6"/>
<keyword evidence="1" id="KW-1133">Transmembrane helix</keyword>
<sequence>MNDERKLKTLRRSAWVGLIFLTMAVTGCFRPAIPISMSPNYPVDVFYENQQPDRPFTELEWLEYKEEVPLADQQKPQKGRMVKRGNNIEQKDLLLARLTMQAKKMGADALIAVRYQYYSSATVHGYSMRGMAVKYQKEREVGQ</sequence>
<dbReference type="PROSITE" id="PS51257">
    <property type="entry name" value="PROKAR_LIPOPROTEIN"/>
    <property type="match status" value="1"/>
</dbReference>
<protein>
    <recommendedName>
        <fullName evidence="4">Heavy-metal-binding protein</fullName>
    </recommendedName>
</protein>
<dbReference type="InterPro" id="IPR035439">
    <property type="entry name" value="UPF0145_dom_sf"/>
</dbReference>
<gene>
    <name evidence="2" type="ORF">LX87_00510</name>
</gene>
<dbReference type="Proteomes" id="UP000248790">
    <property type="component" value="Unassembled WGS sequence"/>
</dbReference>
<evidence type="ECO:0000313" key="3">
    <source>
        <dbReference type="Proteomes" id="UP000248790"/>
    </source>
</evidence>
<name>A0A327X5L6_LARAB</name>
<evidence type="ECO:0000256" key="1">
    <source>
        <dbReference type="SAM" id="Phobius"/>
    </source>
</evidence>
<evidence type="ECO:0000313" key="2">
    <source>
        <dbReference type="EMBL" id="RAK02390.1"/>
    </source>
</evidence>